<dbReference type="InterPro" id="IPR050301">
    <property type="entry name" value="NTE"/>
</dbReference>
<dbReference type="Proteomes" id="UP000199161">
    <property type="component" value="Unassembled WGS sequence"/>
</dbReference>
<sequence length="338" mass="37475">MSTSTDTDDSIRVAIACQGGGSHTAYTAGVLKRLLDEHDDRSYELVGLSGTSGGAICATAAWYGFLAGGADRAIETLEGIWRDFSAQSPFDRIANEWTVKLAQFAARGGPLMVLSPYELPFTSVGRDRFLSTLESHVEFDRVPELADGADVDLIVGAADVTEGEFDTFRNEEVTAEAVLASAAIPTLFEAVEIGGHWYWDGLFSQNPPIRDFLTIPDDPREKPDEIWIIQINPKRREKVPKSVEEIGDRRNELAGNLSLYQEIYFIERINTLIERGSLPAQYKQVEVRKLSLDGDLSAPSKLDRNPEFIDGLIRRGEGRAERFLEEWSRGTSSNARQS</sequence>
<dbReference type="GO" id="GO:0016042">
    <property type="term" value="P:lipid catabolic process"/>
    <property type="evidence" value="ECO:0007669"/>
    <property type="project" value="UniProtKB-KW"/>
</dbReference>
<accession>A0A1I1LXQ7</accession>
<protein>
    <submittedName>
        <fullName evidence="5">NTE family protein</fullName>
    </submittedName>
</protein>
<dbReference type="EMBL" id="FOKW01000027">
    <property type="protein sequence ID" value="SFC77242.1"/>
    <property type="molecule type" value="Genomic_DNA"/>
</dbReference>
<evidence type="ECO:0000256" key="3">
    <source>
        <dbReference type="ARBA" id="ARBA00023098"/>
    </source>
</evidence>
<name>A0A1I1LXQ7_NATHA</name>
<dbReference type="SUPFAM" id="SSF52151">
    <property type="entry name" value="FabD/lysophospholipase-like"/>
    <property type="match status" value="1"/>
</dbReference>
<keyword evidence="1" id="KW-0378">Hydrolase</keyword>
<dbReference type="InterPro" id="IPR016035">
    <property type="entry name" value="Acyl_Trfase/lysoPLipase"/>
</dbReference>
<evidence type="ECO:0000313" key="5">
    <source>
        <dbReference type="EMBL" id="SFC77242.1"/>
    </source>
</evidence>
<evidence type="ECO:0000256" key="1">
    <source>
        <dbReference type="ARBA" id="ARBA00022801"/>
    </source>
</evidence>
<evidence type="ECO:0000256" key="2">
    <source>
        <dbReference type="ARBA" id="ARBA00022963"/>
    </source>
</evidence>
<dbReference type="Gene3D" id="3.40.1090.10">
    <property type="entry name" value="Cytosolic phospholipase A2 catalytic domain"/>
    <property type="match status" value="2"/>
</dbReference>
<keyword evidence="2" id="KW-0442">Lipid degradation</keyword>
<dbReference type="PANTHER" id="PTHR14226">
    <property type="entry name" value="NEUROPATHY TARGET ESTERASE/SWISS CHEESE D.MELANOGASTER"/>
    <property type="match status" value="1"/>
</dbReference>
<dbReference type="GO" id="GO:0016787">
    <property type="term" value="F:hydrolase activity"/>
    <property type="evidence" value="ECO:0007669"/>
    <property type="project" value="UniProtKB-KW"/>
</dbReference>
<dbReference type="RefSeq" id="WP_089790186.1">
    <property type="nucleotide sequence ID" value="NZ_FOKW01000027.1"/>
</dbReference>
<dbReference type="Pfam" id="PF01734">
    <property type="entry name" value="Patatin"/>
    <property type="match status" value="1"/>
</dbReference>
<dbReference type="InterPro" id="IPR002641">
    <property type="entry name" value="PNPLA_dom"/>
</dbReference>
<dbReference type="PROSITE" id="PS51635">
    <property type="entry name" value="PNPLA"/>
    <property type="match status" value="1"/>
</dbReference>
<feature type="domain" description="PNPLA" evidence="4">
    <location>
        <begin position="15"/>
        <end position="213"/>
    </location>
</feature>
<evidence type="ECO:0000259" key="4">
    <source>
        <dbReference type="PROSITE" id="PS51635"/>
    </source>
</evidence>
<organism evidence="5 6">
    <name type="scientific">Natronobacterium haloterrestre</name>
    <name type="common">Halobiforma haloterrestris</name>
    <dbReference type="NCBI Taxonomy" id="148448"/>
    <lineage>
        <taxon>Archaea</taxon>
        <taxon>Methanobacteriati</taxon>
        <taxon>Methanobacteriota</taxon>
        <taxon>Stenosarchaea group</taxon>
        <taxon>Halobacteria</taxon>
        <taxon>Halobacteriales</taxon>
        <taxon>Natrialbaceae</taxon>
        <taxon>Natronobacterium</taxon>
    </lineage>
</organism>
<keyword evidence="6" id="KW-1185">Reference proteome</keyword>
<dbReference type="AlphaFoldDB" id="A0A1I1LXQ7"/>
<gene>
    <name evidence="5" type="ORF">SAMN05444422_1272</name>
</gene>
<dbReference type="OrthoDB" id="371677at2157"/>
<evidence type="ECO:0000313" key="6">
    <source>
        <dbReference type="Proteomes" id="UP000199161"/>
    </source>
</evidence>
<dbReference type="PANTHER" id="PTHR14226:SF78">
    <property type="entry name" value="SLR0060 PROTEIN"/>
    <property type="match status" value="1"/>
</dbReference>
<proteinExistence type="predicted"/>
<keyword evidence="3" id="KW-0443">Lipid metabolism</keyword>
<reference evidence="6" key="1">
    <citation type="submission" date="2016-10" db="EMBL/GenBank/DDBJ databases">
        <authorList>
            <person name="Varghese N."/>
            <person name="Submissions S."/>
        </authorList>
    </citation>
    <scope>NUCLEOTIDE SEQUENCE [LARGE SCALE GENOMIC DNA]</scope>
    <source>
        <strain evidence="6">DSM 13078</strain>
    </source>
</reference>